<reference evidence="21" key="1">
    <citation type="submission" date="2017-02" db="UniProtKB">
        <authorList>
            <consortium name="WormBaseParasite"/>
        </authorList>
    </citation>
    <scope>IDENTIFICATION</scope>
</reference>
<feature type="domain" description="RING-type" evidence="17">
    <location>
        <begin position="339"/>
        <end position="381"/>
    </location>
</feature>
<dbReference type="EC" id="2.3.2.23" evidence="2"/>
<dbReference type="InterPro" id="IPR050113">
    <property type="entry name" value="Ub_conjugating_enzyme"/>
</dbReference>
<dbReference type="InterPro" id="IPR013083">
    <property type="entry name" value="Znf_RING/FYVE/PHD"/>
</dbReference>
<dbReference type="GO" id="GO:0061631">
    <property type="term" value="F:ubiquitin conjugating enzyme activity"/>
    <property type="evidence" value="ECO:0007669"/>
    <property type="project" value="UniProtKB-EC"/>
</dbReference>
<dbReference type="SMART" id="SM00184">
    <property type="entry name" value="RING"/>
    <property type="match status" value="1"/>
</dbReference>
<dbReference type="InterPro" id="IPR003137">
    <property type="entry name" value="PA_domain"/>
</dbReference>
<organism evidence="21">
    <name type="scientific">Hymenolepis diminuta</name>
    <name type="common">Rat tapeworm</name>
    <dbReference type="NCBI Taxonomy" id="6216"/>
    <lineage>
        <taxon>Eukaryota</taxon>
        <taxon>Metazoa</taxon>
        <taxon>Spiralia</taxon>
        <taxon>Lophotrochozoa</taxon>
        <taxon>Platyhelminthes</taxon>
        <taxon>Cestoda</taxon>
        <taxon>Eucestoda</taxon>
        <taxon>Cyclophyllidea</taxon>
        <taxon>Hymenolepididae</taxon>
        <taxon>Hymenolepis</taxon>
    </lineage>
</organism>
<evidence type="ECO:0000259" key="17">
    <source>
        <dbReference type="PROSITE" id="PS50089"/>
    </source>
</evidence>
<name>A0A0R3S8X1_HYMDI</name>
<feature type="region of interest" description="Disordered" evidence="15">
    <location>
        <begin position="388"/>
        <end position="437"/>
    </location>
</feature>
<feature type="transmembrane region" description="Helical" evidence="16">
    <location>
        <begin position="280"/>
        <end position="304"/>
    </location>
</feature>
<dbReference type="WBParaSite" id="HDID_0000063801-mRNA-1">
    <property type="protein sequence ID" value="HDID_0000063801-mRNA-1"/>
    <property type="gene ID" value="HDID_0000063801"/>
</dbReference>
<dbReference type="Pfam" id="PF00179">
    <property type="entry name" value="UQ_con"/>
    <property type="match status" value="1"/>
</dbReference>
<evidence type="ECO:0000256" key="12">
    <source>
        <dbReference type="ARBA" id="ARBA00053162"/>
    </source>
</evidence>
<dbReference type="GO" id="GO:0032446">
    <property type="term" value="P:protein modification by small protein conjugation"/>
    <property type="evidence" value="ECO:0007669"/>
    <property type="project" value="UniProtKB-ARBA"/>
</dbReference>
<evidence type="ECO:0000256" key="6">
    <source>
        <dbReference type="ARBA" id="ARBA00022771"/>
    </source>
</evidence>
<keyword evidence="9" id="KW-0067">ATP-binding</keyword>
<evidence type="ECO:0000256" key="3">
    <source>
        <dbReference type="ARBA" id="ARBA00022679"/>
    </source>
</evidence>
<evidence type="ECO:0000256" key="14">
    <source>
        <dbReference type="PROSITE-ProRule" id="PRU10133"/>
    </source>
</evidence>
<dbReference type="InterPro" id="IPR023313">
    <property type="entry name" value="UBQ-conjugating_AS"/>
</dbReference>
<dbReference type="SUPFAM" id="SSF54495">
    <property type="entry name" value="UBC-like"/>
    <property type="match status" value="1"/>
</dbReference>
<dbReference type="PROSITE" id="PS50127">
    <property type="entry name" value="UBC_2"/>
    <property type="match status" value="1"/>
</dbReference>
<evidence type="ECO:0000259" key="18">
    <source>
        <dbReference type="PROSITE" id="PS50127"/>
    </source>
</evidence>
<comment type="function">
    <text evidence="12">Accepts ubiquitin from the E1 complex and catalyzes its covalent attachment to other proteins. In vitro catalyzes 'Lys-48'-, as well as 'Lys-63'-linked polyubiquitination. May be involved in degradation of muscle-specific proteins. Mediates polyubiquitination of CYP3A4.</text>
</comment>
<dbReference type="Gene3D" id="3.30.40.10">
    <property type="entry name" value="Zinc/RING finger domain, C3HC4 (zinc finger)"/>
    <property type="match status" value="1"/>
</dbReference>
<dbReference type="GO" id="GO:0008270">
    <property type="term" value="F:zinc ion binding"/>
    <property type="evidence" value="ECO:0007669"/>
    <property type="project" value="UniProtKB-KW"/>
</dbReference>
<dbReference type="Proteomes" id="UP000274504">
    <property type="component" value="Unassembled WGS sequence"/>
</dbReference>
<dbReference type="CDD" id="cd23795">
    <property type="entry name" value="UBCc_UBE2G1"/>
    <property type="match status" value="1"/>
</dbReference>
<dbReference type="InterPro" id="IPR000608">
    <property type="entry name" value="UBC"/>
</dbReference>
<keyword evidence="6 13" id="KW-0479">Metal-binding</keyword>
<dbReference type="PROSITE" id="PS50089">
    <property type="entry name" value="ZF_RING_2"/>
    <property type="match status" value="1"/>
</dbReference>
<comment type="subcellular location">
    <subcellularLocation>
        <location evidence="1">Membrane</location>
    </subcellularLocation>
</comment>
<evidence type="ECO:0000256" key="7">
    <source>
        <dbReference type="ARBA" id="ARBA00022786"/>
    </source>
</evidence>
<keyword evidence="11 16" id="KW-0472">Membrane</keyword>
<dbReference type="AlphaFoldDB" id="A0A0R3S8X1"/>
<keyword evidence="4 16" id="KW-0812">Transmembrane</keyword>
<reference evidence="19 20" key="2">
    <citation type="submission" date="2018-11" db="EMBL/GenBank/DDBJ databases">
        <authorList>
            <consortium name="Pathogen Informatics"/>
        </authorList>
    </citation>
    <scope>NUCLEOTIDE SEQUENCE [LARGE SCALE GENOMIC DNA]</scope>
</reference>
<feature type="domain" description="UBC core" evidence="18">
    <location>
        <begin position="4"/>
        <end position="166"/>
    </location>
</feature>
<dbReference type="OrthoDB" id="8062037at2759"/>
<evidence type="ECO:0000256" key="4">
    <source>
        <dbReference type="ARBA" id="ARBA00022692"/>
    </source>
</evidence>
<dbReference type="SUPFAM" id="SSF57850">
    <property type="entry name" value="RING/U-box"/>
    <property type="match status" value="1"/>
</dbReference>
<dbReference type="SMART" id="SM00212">
    <property type="entry name" value="UBCc"/>
    <property type="match status" value="1"/>
</dbReference>
<evidence type="ECO:0000256" key="5">
    <source>
        <dbReference type="ARBA" id="ARBA00022741"/>
    </source>
</evidence>
<dbReference type="PANTHER" id="PTHR24067">
    <property type="entry name" value="UBIQUITIN-CONJUGATING ENZYME E2"/>
    <property type="match status" value="1"/>
</dbReference>
<keyword evidence="6 13" id="KW-0863">Zinc-finger</keyword>
<dbReference type="InterPro" id="IPR016135">
    <property type="entry name" value="UBQ-conjugating_enzyme/RWD"/>
</dbReference>
<dbReference type="PROSITE" id="PS00183">
    <property type="entry name" value="UBC_1"/>
    <property type="match status" value="1"/>
</dbReference>
<gene>
    <name evidence="19" type="ORF">HDID_LOCUS639</name>
</gene>
<evidence type="ECO:0000256" key="1">
    <source>
        <dbReference type="ARBA" id="ARBA00004370"/>
    </source>
</evidence>
<dbReference type="Gene3D" id="3.50.30.30">
    <property type="match status" value="1"/>
</dbReference>
<dbReference type="EMBL" id="UYSG01000088">
    <property type="protein sequence ID" value="VDL17139.1"/>
    <property type="molecule type" value="Genomic_DNA"/>
</dbReference>
<evidence type="ECO:0000313" key="20">
    <source>
        <dbReference type="Proteomes" id="UP000274504"/>
    </source>
</evidence>
<proteinExistence type="predicted"/>
<evidence type="ECO:0000256" key="8">
    <source>
        <dbReference type="ARBA" id="ARBA00022833"/>
    </source>
</evidence>
<dbReference type="InterPro" id="IPR001841">
    <property type="entry name" value="Znf_RING"/>
</dbReference>
<keyword evidence="7" id="KW-0833">Ubl conjugation pathway</keyword>
<evidence type="ECO:0000313" key="21">
    <source>
        <dbReference type="WBParaSite" id="HDID_0000063801-mRNA-1"/>
    </source>
</evidence>
<evidence type="ECO:0000256" key="2">
    <source>
        <dbReference type="ARBA" id="ARBA00012486"/>
    </source>
</evidence>
<dbReference type="Pfam" id="PF13639">
    <property type="entry name" value="zf-RING_2"/>
    <property type="match status" value="1"/>
</dbReference>
<protein>
    <recommendedName>
        <fullName evidence="2">E2 ubiquitin-conjugating enzyme</fullName>
        <ecNumber evidence="2">2.3.2.23</ecNumber>
    </recommendedName>
</protein>
<feature type="active site" description="Glycyl thioester intermediate" evidence="14">
    <location>
        <position position="89"/>
    </location>
</feature>
<accession>A0A0R3S8X1</accession>
<evidence type="ECO:0000256" key="13">
    <source>
        <dbReference type="PROSITE-ProRule" id="PRU00175"/>
    </source>
</evidence>
<keyword evidence="3" id="KW-0808">Transferase</keyword>
<keyword evidence="5" id="KW-0547">Nucleotide-binding</keyword>
<evidence type="ECO:0000256" key="15">
    <source>
        <dbReference type="SAM" id="MobiDB-lite"/>
    </source>
</evidence>
<keyword evidence="10 16" id="KW-1133">Transmembrane helix</keyword>
<evidence type="ECO:0000256" key="9">
    <source>
        <dbReference type="ARBA" id="ARBA00022840"/>
    </source>
</evidence>
<evidence type="ECO:0000256" key="16">
    <source>
        <dbReference type="SAM" id="Phobius"/>
    </source>
</evidence>
<sequence length="495" mass="54538">MASASSLLLRKQLNDLNKNGTEGFSAGLIDDDNIFRWQVLIMGPAETIYDGGCFKAVLEFPQDYPNRPPKMQFITDMWHPNISPTGNVCISILHEPGEDRFGYERPEERWLPVHTVETIIMSVISMLAEPNPDSPANVDAARSLSKNVTIELEDADASFGAEITDDLPWGNISESIPKLACLDIAPPPLKGVFFALADRGICNFVDKVLSIQKANYLGAIIVNTESDYVFPMGSGKNVNITIPAIMVGHTSGLNIRQHYLYDKQFLAQMTPNPGTSIENYLVPLLITLSLAFLGIIIFLGVRVLRNCLRQSKNRLSRDILNKLPEIRFSEDYQNLYDTCAICLEDYAIGDKLRVLPCHHAYHSKCVDRWLLRRQRSCPVCKYRIHRAHDEQDSDADGPQQTTGEGSSGGGTATAEQPEGALVATPSRSRGGGQGRPELAASLDYETADAENDTAPLLSNSAPVASWLSGGQLPQQGGTWLGYGERDFSTFYSCFC</sequence>
<keyword evidence="8" id="KW-0862">Zinc</keyword>
<dbReference type="STRING" id="6216.A0A0R3S8X1"/>
<dbReference type="FunFam" id="3.10.110.10:FF:000018">
    <property type="entry name" value="Ubiquitin-conjugating enzyme E2 G1"/>
    <property type="match status" value="1"/>
</dbReference>
<evidence type="ECO:0000256" key="11">
    <source>
        <dbReference type="ARBA" id="ARBA00023136"/>
    </source>
</evidence>
<dbReference type="Gene3D" id="3.10.110.10">
    <property type="entry name" value="Ubiquitin Conjugating Enzyme"/>
    <property type="match status" value="1"/>
</dbReference>
<evidence type="ECO:0000313" key="19">
    <source>
        <dbReference type="EMBL" id="VDL17139.1"/>
    </source>
</evidence>
<dbReference type="GO" id="GO:0016020">
    <property type="term" value="C:membrane"/>
    <property type="evidence" value="ECO:0007669"/>
    <property type="project" value="UniProtKB-SubCell"/>
</dbReference>
<dbReference type="GO" id="GO:0005524">
    <property type="term" value="F:ATP binding"/>
    <property type="evidence" value="ECO:0007669"/>
    <property type="project" value="UniProtKB-KW"/>
</dbReference>
<evidence type="ECO:0000256" key="10">
    <source>
        <dbReference type="ARBA" id="ARBA00022989"/>
    </source>
</evidence>
<dbReference type="Pfam" id="PF02225">
    <property type="entry name" value="PA"/>
    <property type="match status" value="1"/>
</dbReference>